<organism evidence="8">
    <name type="scientific">hydrothermal vent metagenome</name>
    <dbReference type="NCBI Taxonomy" id="652676"/>
    <lineage>
        <taxon>unclassified sequences</taxon>
        <taxon>metagenomes</taxon>
        <taxon>ecological metagenomes</taxon>
    </lineage>
</organism>
<dbReference type="InterPro" id="IPR006162">
    <property type="entry name" value="Ppantetheine_attach_site"/>
</dbReference>
<reference evidence="8" key="1">
    <citation type="submission" date="2018-06" db="EMBL/GenBank/DDBJ databases">
        <authorList>
            <person name="Zhirakovskaya E."/>
        </authorList>
    </citation>
    <scope>NUCLEOTIDE SEQUENCE</scope>
</reference>
<dbReference type="Pfam" id="PF00668">
    <property type="entry name" value="Condensation"/>
    <property type="match status" value="1"/>
</dbReference>
<dbReference type="InterPro" id="IPR041464">
    <property type="entry name" value="TubC_N"/>
</dbReference>
<dbReference type="GO" id="GO:0016874">
    <property type="term" value="F:ligase activity"/>
    <property type="evidence" value="ECO:0007669"/>
    <property type="project" value="UniProtKB-KW"/>
</dbReference>
<proteinExistence type="predicted"/>
<dbReference type="Pfam" id="PF00501">
    <property type="entry name" value="AMP-binding"/>
    <property type="match status" value="1"/>
</dbReference>
<feature type="region of interest" description="Disordered" evidence="6">
    <location>
        <begin position="1028"/>
        <end position="1053"/>
    </location>
</feature>
<dbReference type="GO" id="GO:0043041">
    <property type="term" value="P:amino acid activation for nonribosomal peptide biosynthetic process"/>
    <property type="evidence" value="ECO:0007669"/>
    <property type="project" value="TreeGrafter"/>
</dbReference>
<dbReference type="PANTHER" id="PTHR45527">
    <property type="entry name" value="NONRIBOSOMAL PEPTIDE SYNTHETASE"/>
    <property type="match status" value="1"/>
</dbReference>
<dbReference type="InterPro" id="IPR044894">
    <property type="entry name" value="TubC_N_sf"/>
</dbReference>
<accession>A0A3B1AA62</accession>
<evidence type="ECO:0000256" key="1">
    <source>
        <dbReference type="ARBA" id="ARBA00001957"/>
    </source>
</evidence>
<evidence type="ECO:0000313" key="8">
    <source>
        <dbReference type="EMBL" id="VAW96732.1"/>
    </source>
</evidence>
<dbReference type="Gene3D" id="3.40.50.980">
    <property type="match status" value="2"/>
</dbReference>
<feature type="domain" description="Carrier" evidence="7">
    <location>
        <begin position="1051"/>
        <end position="1126"/>
    </location>
</feature>
<protein>
    <submittedName>
        <fullName evidence="8">Polyketide synthase modules and related proteins</fullName>
    </submittedName>
</protein>
<dbReference type="Pfam" id="PF13193">
    <property type="entry name" value="AMP-binding_C"/>
    <property type="match status" value="1"/>
</dbReference>
<dbReference type="InterPro" id="IPR025110">
    <property type="entry name" value="AMP-bd_C"/>
</dbReference>
<dbReference type="CDD" id="cd12114">
    <property type="entry name" value="A_NRPS_TlmIV_like"/>
    <property type="match status" value="1"/>
</dbReference>
<dbReference type="GO" id="GO:0005737">
    <property type="term" value="C:cytoplasm"/>
    <property type="evidence" value="ECO:0007669"/>
    <property type="project" value="TreeGrafter"/>
</dbReference>
<dbReference type="PROSITE" id="PS00012">
    <property type="entry name" value="PHOSPHOPANTETHEINE"/>
    <property type="match status" value="1"/>
</dbReference>
<dbReference type="SUPFAM" id="SSF52777">
    <property type="entry name" value="CoA-dependent acyltransferases"/>
    <property type="match status" value="2"/>
</dbReference>
<dbReference type="EMBL" id="UOFT01000054">
    <property type="protein sequence ID" value="VAW96732.1"/>
    <property type="molecule type" value="Genomic_DNA"/>
</dbReference>
<dbReference type="InterPro" id="IPR023213">
    <property type="entry name" value="CAT-like_dom_sf"/>
</dbReference>
<dbReference type="AlphaFoldDB" id="A0A3B1AA62"/>
<sequence>MSLNEFINDLAKLGVQLQADGDQLRVRAKQGVLTADLKKQIGERKQELLGLLQARSNTLMDSELPQIVADPKNRFNPFPLTDIQHAYWVGRSDVMALGNIGVHAYIEIEQEGLDVNRLSDVFNILLARHDMLRMVIHADGEQQVLESVPEYHIQLTEYNEDEAAAEAHMEQTRKTMSHRVFDTQQWPLFDIRATAYKQGRVRLHISLDILMADLWSLFRLFSEWKSLYEQADKKLPDLTVSFRDYILAERALEQTPFYQSARSYWLNRLDTIAPGPELPLAKQLTSINKPEFTRRHYELNKEAWGKLRKIAAGYEITPSGLLLSAFAEVLTLWSKNPKFTLNLTLFNRLPLHSQVNELVGDFTTTILLAIDSAEENNFEKRAKRIQKQLYADLDNRVFNGVRVLRELSQRQSGQPNAAMPVVFSSALGLDSVDGGSSVDTRLGGQLGDVVYTITQTPQVWLDHQVFEHDGALSFNWDVIEELFPQGLLDDMFNSYCDLLERLVSESETWAAKDTLSLPKAQQQQRESYNQTATQYDRKLLNQLVMQRAAQSPNAEAVVDNNRRMSYQALASESNQLARQLQTLGVSANTLIAIVLEKGWEQVVATLGILNAGAAYVPIDPELPEARREYLLKHGDISVVVTRSDLMESLAWPANITCVCIDDKQLATLSDEVLECTQKDNDLAYIIYTSGSTGVPKGVAVEHKAAVNTILDINERYQVNSNDRVLAVSSLSFDLSVYDIFGVLAAGGTIVFPGHDQDKDSACWGQLIASENITLWNSVPALFQLLVEYFYGIGGVENSTLRLAMLSGDWIPLDLPARAKNIWPELDLNSLGGATEAAIWSISYPIHKVNENWQSIPYGKPLTNQKFYVLDNNLQDCPEWVTGQLFIGGAGLARGYWKDEEKTQASFIIHPVSGERLYRTGDLGRFLADGNIEFLGREDLQVKVNGYRIELGEIENVINTHSNIKDCVVIASGEKQSNKKLIAYMVSANAGIVDGFDEKEIEQYLKEQLPSYMVPRQYVRLNEIPLTSNGKVDRNNLPEPTKIKQSKPSDTKPTTLNEKQLAALFENVLHVEDINLQDNFFELGGDSLLATKLVALINKKFKVELHLRDLFNAPNISELVPKINVSQSVATAVALKPVSELTEYEEEGEL</sequence>
<dbReference type="Gene3D" id="3.30.559.10">
    <property type="entry name" value="Chloramphenicol acetyltransferase-like domain"/>
    <property type="match status" value="1"/>
</dbReference>
<dbReference type="SUPFAM" id="SSF47336">
    <property type="entry name" value="ACP-like"/>
    <property type="match status" value="1"/>
</dbReference>
<name>A0A3B1AA62_9ZZZZ</name>
<dbReference type="PROSITE" id="PS50075">
    <property type="entry name" value="CARRIER"/>
    <property type="match status" value="1"/>
</dbReference>
<dbReference type="SUPFAM" id="SSF56801">
    <property type="entry name" value="Acetyl-CoA synthetase-like"/>
    <property type="match status" value="1"/>
</dbReference>
<dbReference type="InterPro" id="IPR001242">
    <property type="entry name" value="Condensation_dom"/>
</dbReference>
<keyword evidence="3" id="KW-0596">Phosphopantetheine</keyword>
<dbReference type="FunFam" id="3.30.300.30:FF:000010">
    <property type="entry name" value="Enterobactin synthetase component F"/>
    <property type="match status" value="1"/>
</dbReference>
<evidence type="ECO:0000259" key="7">
    <source>
        <dbReference type="PROSITE" id="PS50075"/>
    </source>
</evidence>
<dbReference type="FunFam" id="3.30.559.30:FF:000006">
    <property type="entry name" value="Yersiniabactin polyketide/non-ribosomal peptide synthetase"/>
    <property type="match status" value="1"/>
</dbReference>
<dbReference type="InterPro" id="IPR036736">
    <property type="entry name" value="ACP-like_sf"/>
</dbReference>
<dbReference type="InterPro" id="IPR020845">
    <property type="entry name" value="AMP-binding_CS"/>
</dbReference>
<dbReference type="PROSITE" id="PS00455">
    <property type="entry name" value="AMP_BINDING"/>
    <property type="match status" value="1"/>
</dbReference>
<dbReference type="InterPro" id="IPR057737">
    <property type="entry name" value="Condensation_MtbB-like"/>
</dbReference>
<comment type="cofactor">
    <cofactor evidence="1">
        <name>pantetheine 4'-phosphate</name>
        <dbReference type="ChEBI" id="CHEBI:47942"/>
    </cofactor>
</comment>
<dbReference type="InterPro" id="IPR045851">
    <property type="entry name" value="AMP-bd_C_sf"/>
</dbReference>
<evidence type="ECO:0000256" key="2">
    <source>
        <dbReference type="ARBA" id="ARBA00004924"/>
    </source>
</evidence>
<dbReference type="Gene3D" id="3.30.559.30">
    <property type="entry name" value="Nonribosomal peptide synthetase, condensation domain"/>
    <property type="match status" value="1"/>
</dbReference>
<dbReference type="FunFam" id="3.40.50.980:FF:000001">
    <property type="entry name" value="Non-ribosomal peptide synthetase"/>
    <property type="match status" value="1"/>
</dbReference>
<dbReference type="InterPro" id="IPR010071">
    <property type="entry name" value="AA_adenyl_dom"/>
</dbReference>
<dbReference type="FunFam" id="3.40.50.12780:FF:000012">
    <property type="entry name" value="Non-ribosomal peptide synthetase"/>
    <property type="match status" value="1"/>
</dbReference>
<keyword evidence="4" id="KW-0597">Phosphoprotein</keyword>
<dbReference type="GO" id="GO:0031177">
    <property type="term" value="F:phosphopantetheine binding"/>
    <property type="evidence" value="ECO:0007669"/>
    <property type="project" value="TreeGrafter"/>
</dbReference>
<dbReference type="PANTHER" id="PTHR45527:SF10">
    <property type="entry name" value="PYOCHELIN SYNTHASE PCHF"/>
    <property type="match status" value="1"/>
</dbReference>
<keyword evidence="5" id="KW-0436">Ligase</keyword>
<dbReference type="Pfam" id="PF18563">
    <property type="entry name" value="TubC_N"/>
    <property type="match status" value="1"/>
</dbReference>
<dbReference type="InterPro" id="IPR009081">
    <property type="entry name" value="PP-bd_ACP"/>
</dbReference>
<evidence type="ECO:0000256" key="6">
    <source>
        <dbReference type="SAM" id="MobiDB-lite"/>
    </source>
</evidence>
<evidence type="ECO:0000256" key="4">
    <source>
        <dbReference type="ARBA" id="ARBA00022553"/>
    </source>
</evidence>
<dbReference type="InterPro" id="IPR000873">
    <property type="entry name" value="AMP-dep_synth/lig_dom"/>
</dbReference>
<evidence type="ECO:0000256" key="5">
    <source>
        <dbReference type="ARBA" id="ARBA00022598"/>
    </source>
</evidence>
<dbReference type="Pfam" id="PF00550">
    <property type="entry name" value="PP-binding"/>
    <property type="match status" value="1"/>
</dbReference>
<dbReference type="FunFam" id="2.30.38.10:FF:000001">
    <property type="entry name" value="Non-ribosomal peptide synthetase PvdI"/>
    <property type="match status" value="1"/>
</dbReference>
<dbReference type="FunFam" id="3.30.559.10:FF:000023">
    <property type="entry name" value="Non-ribosomal peptide synthetase"/>
    <property type="match status" value="1"/>
</dbReference>
<dbReference type="Gene3D" id="1.10.10.1830">
    <property type="entry name" value="Non-ribosomal peptide synthase, adenylation domain"/>
    <property type="match status" value="1"/>
</dbReference>
<gene>
    <name evidence="8" type="ORF">MNBD_GAMMA23-1310</name>
</gene>
<dbReference type="Gene3D" id="3.30.300.30">
    <property type="match status" value="1"/>
</dbReference>
<dbReference type="FunFam" id="1.10.1200.10:FF:000005">
    <property type="entry name" value="Nonribosomal peptide synthetase 1"/>
    <property type="match status" value="1"/>
</dbReference>
<dbReference type="InterPro" id="IPR029058">
    <property type="entry name" value="AB_hydrolase_fold"/>
</dbReference>
<dbReference type="Gene3D" id="3.40.50.1820">
    <property type="entry name" value="alpha/beta hydrolase"/>
    <property type="match status" value="1"/>
</dbReference>
<dbReference type="GO" id="GO:0044550">
    <property type="term" value="P:secondary metabolite biosynthetic process"/>
    <property type="evidence" value="ECO:0007669"/>
    <property type="project" value="TreeGrafter"/>
</dbReference>
<dbReference type="NCBIfam" id="TIGR01733">
    <property type="entry name" value="AA-adenyl-dom"/>
    <property type="match status" value="1"/>
</dbReference>
<evidence type="ECO:0000256" key="3">
    <source>
        <dbReference type="ARBA" id="ARBA00022450"/>
    </source>
</evidence>
<comment type="pathway">
    <text evidence="2">Siderophore biosynthesis.</text>
</comment>
<dbReference type="CDD" id="cd19535">
    <property type="entry name" value="Cyc_NRPS"/>
    <property type="match status" value="1"/>
</dbReference>
<dbReference type="Gene3D" id="2.30.38.10">
    <property type="entry name" value="Luciferase, Domain 3"/>
    <property type="match status" value="1"/>
</dbReference>